<reference evidence="2" key="1">
    <citation type="journal article" date="2020" name="BMC Genomics">
        <title>Correction to: Identification and distribution of gene clusters required for synthesis of sphingolipid metabolism inhibitors in diverse species of the filamentous fungus Fusarium.</title>
        <authorList>
            <person name="Kim H.S."/>
            <person name="Lohmar J.M."/>
            <person name="Busman M."/>
            <person name="Brown D.W."/>
            <person name="Naumann T.A."/>
            <person name="Divon H.H."/>
            <person name="Lysoe E."/>
            <person name="Uhlig S."/>
            <person name="Proctor R.H."/>
        </authorList>
    </citation>
    <scope>NUCLEOTIDE SEQUENCE</scope>
    <source>
        <strain evidence="2">NRRL 20472</strain>
    </source>
</reference>
<feature type="chain" id="PRO_5034152388" description="CBM-cenC domain-containing protein" evidence="1">
    <location>
        <begin position="21"/>
        <end position="331"/>
    </location>
</feature>
<keyword evidence="1" id="KW-0732">Signal</keyword>
<evidence type="ECO:0000256" key="1">
    <source>
        <dbReference type="SAM" id="SignalP"/>
    </source>
</evidence>
<keyword evidence="3" id="KW-1185">Reference proteome</keyword>
<dbReference type="EMBL" id="JABEXW010000917">
    <property type="protein sequence ID" value="KAF4951432.1"/>
    <property type="molecule type" value="Genomic_DNA"/>
</dbReference>
<feature type="signal peptide" evidence="1">
    <location>
        <begin position="1"/>
        <end position="20"/>
    </location>
</feature>
<evidence type="ECO:0000313" key="2">
    <source>
        <dbReference type="EMBL" id="KAF4951432.1"/>
    </source>
</evidence>
<dbReference type="Gene3D" id="2.60.120.260">
    <property type="entry name" value="Galactose-binding domain-like"/>
    <property type="match status" value="1"/>
</dbReference>
<protein>
    <recommendedName>
        <fullName evidence="4">CBM-cenC domain-containing protein</fullName>
    </recommendedName>
</protein>
<proteinExistence type="predicted"/>
<dbReference type="Proteomes" id="UP000622797">
    <property type="component" value="Unassembled WGS sequence"/>
</dbReference>
<dbReference type="OrthoDB" id="5105784at2759"/>
<reference evidence="2" key="2">
    <citation type="submission" date="2020-05" db="EMBL/GenBank/DDBJ databases">
        <authorList>
            <person name="Kim H.-S."/>
            <person name="Proctor R.H."/>
            <person name="Brown D.W."/>
        </authorList>
    </citation>
    <scope>NUCLEOTIDE SEQUENCE</scope>
    <source>
        <strain evidence="2">NRRL 20472</strain>
    </source>
</reference>
<dbReference type="AlphaFoldDB" id="A0A8H4T566"/>
<gene>
    <name evidence="2" type="ORF">FSARC_12915</name>
</gene>
<accession>A0A8H4T566</accession>
<name>A0A8H4T566_9HYPO</name>
<evidence type="ECO:0000313" key="3">
    <source>
        <dbReference type="Proteomes" id="UP000622797"/>
    </source>
</evidence>
<comment type="caution">
    <text evidence="2">The sequence shown here is derived from an EMBL/GenBank/DDBJ whole genome shotgun (WGS) entry which is preliminary data.</text>
</comment>
<feature type="non-terminal residue" evidence="2">
    <location>
        <position position="1"/>
    </location>
</feature>
<organism evidence="2 3">
    <name type="scientific">Fusarium sarcochroum</name>
    <dbReference type="NCBI Taxonomy" id="1208366"/>
    <lineage>
        <taxon>Eukaryota</taxon>
        <taxon>Fungi</taxon>
        <taxon>Dikarya</taxon>
        <taxon>Ascomycota</taxon>
        <taxon>Pezizomycotina</taxon>
        <taxon>Sordariomycetes</taxon>
        <taxon>Hypocreomycetidae</taxon>
        <taxon>Hypocreales</taxon>
        <taxon>Nectriaceae</taxon>
        <taxon>Fusarium</taxon>
        <taxon>Fusarium lateritium species complex</taxon>
    </lineage>
</organism>
<evidence type="ECO:0008006" key="4">
    <source>
        <dbReference type="Google" id="ProtNLM"/>
    </source>
</evidence>
<sequence length="331" mass="35172">MCSPTAIGLLLLGAVSLCAAGPCKPKPSSLLLSTSVLTSEAGTVTETDATSTTFEILLATTSITTTTEEASTSTIDPTVDTTIDTTIGTTTETIMTISESETFTESSLIASTEASTETSVVTTDATIDTTSAVTEAATASTKTESTTTTAAAEPPIQTVEIARNGGFDDSATDITPWTAIGATSRSGVLDEQQQDGPYCYATGHSPDDNPNAKIHGVCQRVPVDQGYEYTLSAWIKQRCIVHNGQDDARDCSDTSNEVFVNVDGVGGLSRIKIPNDNQYHQFRTTLQYYDPSIEDTDFCVSVEVREGDDYLFFIDTISFARGRQLGPNPDE</sequence>